<proteinExistence type="predicted"/>
<evidence type="ECO:0000313" key="1">
    <source>
        <dbReference type="EMBL" id="VDP60749.1"/>
    </source>
</evidence>
<name>A0A183KLY3_9TREM</name>
<organism evidence="3">
    <name type="scientific">Schistosoma curassoni</name>
    <dbReference type="NCBI Taxonomy" id="6186"/>
    <lineage>
        <taxon>Eukaryota</taxon>
        <taxon>Metazoa</taxon>
        <taxon>Spiralia</taxon>
        <taxon>Lophotrochozoa</taxon>
        <taxon>Platyhelminthes</taxon>
        <taxon>Trematoda</taxon>
        <taxon>Digenea</taxon>
        <taxon>Strigeidida</taxon>
        <taxon>Schistosomatoidea</taxon>
        <taxon>Schistosomatidae</taxon>
        <taxon>Schistosoma</taxon>
    </lineage>
</organism>
<dbReference type="Proteomes" id="UP000279833">
    <property type="component" value="Unassembled WGS sequence"/>
</dbReference>
<reference evidence="1 2" key="2">
    <citation type="submission" date="2018-11" db="EMBL/GenBank/DDBJ databases">
        <authorList>
            <consortium name="Pathogen Informatics"/>
        </authorList>
    </citation>
    <scope>NUCLEOTIDE SEQUENCE [LARGE SCALE GENOMIC DNA]</scope>
    <source>
        <strain evidence="1">Dakar</strain>
        <strain evidence="2">Dakar, Senegal</strain>
    </source>
</reference>
<sequence length="156" mass="17266">MTLLGSCMRVSETQHTSMARDSKVLAKEACCPIWQSVRTLKAPTCSLERGFRRPGIAFDVLESFALAVRGDKETWGGLVGEPSKTVYDLFQKFNIDQTDSKENKMMVGGSRQEALDLGFVLYGTRQQGVLVILGEVMLLDGFDFHHPTTTSSQRSA</sequence>
<gene>
    <name evidence="1" type="ORF">SCUD_LOCUS16049</name>
</gene>
<evidence type="ECO:0000313" key="2">
    <source>
        <dbReference type="Proteomes" id="UP000279833"/>
    </source>
</evidence>
<protein>
    <submittedName>
        <fullName evidence="3">Profilin</fullName>
    </submittedName>
</protein>
<dbReference type="WBParaSite" id="SCUD_0001605201-mRNA-1">
    <property type="protein sequence ID" value="SCUD_0001605201-mRNA-1"/>
    <property type="gene ID" value="SCUD_0001605201"/>
</dbReference>
<evidence type="ECO:0000313" key="3">
    <source>
        <dbReference type="WBParaSite" id="SCUD_0001605201-mRNA-1"/>
    </source>
</evidence>
<accession>A0A183KLY3</accession>
<dbReference type="AlphaFoldDB" id="A0A183KLY3"/>
<reference evidence="3" key="1">
    <citation type="submission" date="2016-06" db="UniProtKB">
        <authorList>
            <consortium name="WormBaseParasite"/>
        </authorList>
    </citation>
    <scope>IDENTIFICATION</scope>
</reference>
<keyword evidence="2" id="KW-1185">Reference proteome</keyword>
<dbReference type="EMBL" id="UZAK01038266">
    <property type="protein sequence ID" value="VDP60749.1"/>
    <property type="molecule type" value="Genomic_DNA"/>
</dbReference>